<dbReference type="SUPFAM" id="SSF51445">
    <property type="entry name" value="(Trans)glycosidases"/>
    <property type="match status" value="1"/>
</dbReference>
<dbReference type="PANTHER" id="PTHR34135">
    <property type="entry name" value="LYSOZYME"/>
    <property type="match status" value="1"/>
</dbReference>
<dbReference type="GO" id="GO:0016052">
    <property type="term" value="P:carbohydrate catabolic process"/>
    <property type="evidence" value="ECO:0007669"/>
    <property type="project" value="TreeGrafter"/>
</dbReference>
<dbReference type="InterPro" id="IPR017853">
    <property type="entry name" value="GH"/>
</dbReference>
<organism evidence="3">
    <name type="scientific">freshwater metagenome</name>
    <dbReference type="NCBI Taxonomy" id="449393"/>
    <lineage>
        <taxon>unclassified sequences</taxon>
        <taxon>metagenomes</taxon>
        <taxon>ecological metagenomes</taxon>
    </lineage>
</organism>
<feature type="region of interest" description="Disordered" evidence="2">
    <location>
        <begin position="420"/>
        <end position="444"/>
    </location>
</feature>
<reference evidence="3" key="1">
    <citation type="submission" date="2020-05" db="EMBL/GenBank/DDBJ databases">
        <authorList>
            <person name="Chiriac C."/>
            <person name="Salcher M."/>
            <person name="Ghai R."/>
            <person name="Kavagutti S V."/>
        </authorList>
    </citation>
    <scope>NUCLEOTIDE SEQUENCE</scope>
</reference>
<comment type="similarity">
    <text evidence="1">Belongs to the glycosyl hydrolase 25 family.</text>
</comment>
<proteinExistence type="inferred from homology"/>
<dbReference type="GO" id="GO:0009253">
    <property type="term" value="P:peptidoglycan catabolic process"/>
    <property type="evidence" value="ECO:0007669"/>
    <property type="project" value="InterPro"/>
</dbReference>
<dbReference type="PANTHER" id="PTHR34135:SF2">
    <property type="entry name" value="LYSOZYME"/>
    <property type="match status" value="1"/>
</dbReference>
<dbReference type="CDD" id="cd00599">
    <property type="entry name" value="GH25_muramidase"/>
    <property type="match status" value="1"/>
</dbReference>
<dbReference type="InterPro" id="IPR002053">
    <property type="entry name" value="Glyco_hydro_25"/>
</dbReference>
<dbReference type="GO" id="GO:0016998">
    <property type="term" value="P:cell wall macromolecule catabolic process"/>
    <property type="evidence" value="ECO:0007669"/>
    <property type="project" value="InterPro"/>
</dbReference>
<evidence type="ECO:0000313" key="3">
    <source>
        <dbReference type="EMBL" id="CAB4748244.1"/>
    </source>
</evidence>
<name>A0A6J6TN41_9ZZZZ</name>
<dbReference type="GO" id="GO:0003796">
    <property type="term" value="F:lysozyme activity"/>
    <property type="evidence" value="ECO:0007669"/>
    <property type="project" value="InterPro"/>
</dbReference>
<accession>A0A6J6TN41</accession>
<dbReference type="Pfam" id="PF01183">
    <property type="entry name" value="Glyco_hydro_25"/>
    <property type="match status" value="1"/>
</dbReference>
<evidence type="ECO:0000256" key="1">
    <source>
        <dbReference type="ARBA" id="ARBA00010646"/>
    </source>
</evidence>
<protein>
    <submittedName>
        <fullName evidence="3">Unannotated protein</fullName>
    </submittedName>
</protein>
<dbReference type="PROSITE" id="PS51904">
    <property type="entry name" value="GLYCOSYL_HYDROL_F25_2"/>
    <property type="match status" value="1"/>
</dbReference>
<gene>
    <name evidence="3" type="ORF">UFOPK2842_00217</name>
</gene>
<evidence type="ECO:0000256" key="2">
    <source>
        <dbReference type="SAM" id="MobiDB-lite"/>
    </source>
</evidence>
<dbReference type="EMBL" id="CAEZZI010000011">
    <property type="protein sequence ID" value="CAB4748244.1"/>
    <property type="molecule type" value="Genomic_DNA"/>
</dbReference>
<sequence length="444" mass="48928">MRNKIGVIVISLFALFASDLLPAQADEIPVINDGGPLAPIEFKGPGSRIHGADISRWQHPYNKLIDFKKMRDAGINFVMIKGSDTKEDSDALARKWFKIDRDAAHAAGIYTGYYHYTILPNVATKTLIIQDAKAQAQKVLWRIASIGGLTEKDLPVALDIENKCVKLRSTNTCEKYASRNTVTIWSETFLKIIKEKTGRTPILYSYSNFLESSMKRSAELAQYPLWLAQYAVDPAVPTNHPGMKNGGCYVHSWTAANCKAQWMMWQYTSCGIASKYGVPSSRLDLNVFRGTYEAFAALRKGSWTPEPSDLMPMGEPSSMTIKTVTFSNSNRPLVVDVDVVRPSQEPVVTGSVKFVQDPGNPMNVSLKQSALRATSGSWTLSVKGIPAGVWNGQIVYYDNSGTHATSSQPITLTIEQALTTPTPKPTKKPTSRPVSNGCKNQIKN</sequence>
<feature type="compositionally biased region" description="Polar residues" evidence="2">
    <location>
        <begin position="432"/>
        <end position="444"/>
    </location>
</feature>
<dbReference type="AlphaFoldDB" id="A0A6J6TN41"/>
<dbReference type="Gene3D" id="3.20.20.80">
    <property type="entry name" value="Glycosidases"/>
    <property type="match status" value="1"/>
</dbReference>